<evidence type="ECO:0000256" key="6">
    <source>
        <dbReference type="ARBA" id="ARBA00023242"/>
    </source>
</evidence>
<dbReference type="InterPro" id="IPR036388">
    <property type="entry name" value="WH-like_DNA-bd_sf"/>
</dbReference>
<evidence type="ECO:0000256" key="4">
    <source>
        <dbReference type="ARBA" id="ARBA00022478"/>
    </source>
</evidence>
<dbReference type="PANTHER" id="PTHR12949">
    <property type="entry name" value="RNA POLYMERASE III DNA DIRECTED -RELATED"/>
    <property type="match status" value="1"/>
</dbReference>
<organism evidence="12 13">
    <name type="scientific">Parambassis ranga</name>
    <name type="common">Indian glassy fish</name>
    <dbReference type="NCBI Taxonomy" id="210632"/>
    <lineage>
        <taxon>Eukaryota</taxon>
        <taxon>Metazoa</taxon>
        <taxon>Chordata</taxon>
        <taxon>Craniata</taxon>
        <taxon>Vertebrata</taxon>
        <taxon>Euteleostomi</taxon>
        <taxon>Actinopterygii</taxon>
        <taxon>Neopterygii</taxon>
        <taxon>Teleostei</taxon>
        <taxon>Neoteleostei</taxon>
        <taxon>Acanthomorphata</taxon>
        <taxon>Ovalentaria</taxon>
        <taxon>Ambassidae</taxon>
        <taxon>Parambassis</taxon>
    </lineage>
</organism>
<dbReference type="FunFam" id="1.10.10.10:FF:000256">
    <property type="entry name" value="DNA-directed RNA polymerase III subunit RPC3"/>
    <property type="match status" value="1"/>
</dbReference>
<keyword evidence="4 7" id="KW-0240">DNA-directed RNA polymerase</keyword>
<evidence type="ECO:0000313" key="13">
    <source>
        <dbReference type="RefSeq" id="XP_028280332.1"/>
    </source>
</evidence>
<evidence type="ECO:0000313" key="12">
    <source>
        <dbReference type="Proteomes" id="UP000515145"/>
    </source>
</evidence>
<evidence type="ECO:0000256" key="1">
    <source>
        <dbReference type="ARBA" id="ARBA00004123"/>
    </source>
</evidence>
<protein>
    <recommendedName>
        <fullName evidence="3 7">DNA-directed RNA polymerase III subunit RPC3</fullName>
        <shortName evidence="7">RNA polymerase III subunit C3</shortName>
    </recommendedName>
</protein>
<dbReference type="InterPro" id="IPR013197">
    <property type="entry name" value="RNA_pol_III_RPC82-rel_HTH"/>
</dbReference>
<sequence length="547" mass="61102">MTVQEVRLCGLLLQEHFGEVVEKVGTLMLKNGAQNLRTILHETGMSVDLVKKSLCVLVQHGACLFISGRKGPGSPTEYRASCDQILRILRYPRYIYTAKTLYGDTGELIIEELLQRGHMTMSSTVKKVADRLTQNMEEGRSMDYSEVSSAFSSLVETHFLQRCPQLGGAAMKEGTAPADAVTPAAPAAPASTAPPTAESFSDCYKVPQVTLIGRGKRQLASEDGEDQRNAKRPRMDSEVHGDEGIYWQVNFERFHLHFRDQAIITAVANKLDQTSSEIVRTMLRMSEVTTSPSATCTKPLSANEIFRSLPAGYNISRPILDQYLTLLVDDPMEFVGKAGESGGGMYVVNMHKALTNLARATLESVVQERFGSRSARIFRLLLRKRHLEQKQVEDFAMIPAKEAKDMLYTLLSQNLVQLQEVPKTPDYAPSRTFYLYTVNQLSTARMLLQNCYKTVANLMERRLFETKDSKRLLEKSQRIEAILASLQASGAEPEQLTEVEEMITAPEKQQLDALRLHINKLDSAENQVDETIFLLESYINSTATSAS</sequence>
<dbReference type="AlphaFoldDB" id="A0A6P7JU51"/>
<dbReference type="Gene3D" id="6.10.140.1450">
    <property type="match status" value="1"/>
</dbReference>
<evidence type="ECO:0000256" key="8">
    <source>
        <dbReference type="SAM" id="MobiDB-lite"/>
    </source>
</evidence>
<evidence type="ECO:0000256" key="5">
    <source>
        <dbReference type="ARBA" id="ARBA00023163"/>
    </source>
</evidence>
<keyword evidence="12" id="KW-1185">Reference proteome</keyword>
<feature type="region of interest" description="Disordered" evidence="8">
    <location>
        <begin position="180"/>
        <end position="199"/>
    </location>
</feature>
<dbReference type="Proteomes" id="UP000515145">
    <property type="component" value="Chromosome 16"/>
</dbReference>
<keyword evidence="6 7" id="KW-0539">Nucleus</keyword>
<dbReference type="RefSeq" id="XP_028280332.1">
    <property type="nucleotide sequence ID" value="XM_028424531.1"/>
</dbReference>
<dbReference type="Pfam" id="PF20912">
    <property type="entry name" value="RPC3_helical"/>
    <property type="match status" value="1"/>
</dbReference>
<dbReference type="Pfam" id="PF08221">
    <property type="entry name" value="HTH_9"/>
    <property type="match status" value="1"/>
</dbReference>
<feature type="compositionally biased region" description="Basic and acidic residues" evidence="8">
    <location>
        <begin position="226"/>
        <end position="238"/>
    </location>
</feature>
<evidence type="ECO:0000256" key="7">
    <source>
        <dbReference type="RuleBase" id="RU367076"/>
    </source>
</evidence>
<feature type="compositionally biased region" description="Low complexity" evidence="8">
    <location>
        <begin position="180"/>
        <end position="197"/>
    </location>
</feature>
<dbReference type="GeneID" id="114447962"/>
<evidence type="ECO:0000256" key="3">
    <source>
        <dbReference type="ARBA" id="ARBA00016689"/>
    </source>
</evidence>
<dbReference type="GO" id="GO:0006351">
    <property type="term" value="P:DNA-templated transcription"/>
    <property type="evidence" value="ECO:0007669"/>
    <property type="project" value="InterPro"/>
</dbReference>
<dbReference type="GO" id="GO:0003697">
    <property type="term" value="F:single-stranded DNA binding"/>
    <property type="evidence" value="ECO:0007669"/>
    <property type="project" value="UniProtKB-UniRule"/>
</dbReference>
<proteinExistence type="inferred from homology"/>
<accession>A0A6P7JU51</accession>
<keyword evidence="5 7" id="KW-0804">Transcription</keyword>
<comment type="subunit">
    <text evidence="7">Component of the RNA polymerase III (Pol III) complex consisting of 17 subunits.</text>
</comment>
<name>A0A6P7JU51_9TELE</name>
<dbReference type="FunFam" id="1.10.10.10:FF:000262">
    <property type="entry name" value="DNA-directed RNA polymerase III subunit RPC3"/>
    <property type="match status" value="1"/>
</dbReference>
<feature type="region of interest" description="Disordered" evidence="8">
    <location>
        <begin position="214"/>
        <end position="238"/>
    </location>
</feature>
<dbReference type="Gene3D" id="1.10.10.10">
    <property type="entry name" value="Winged helix-like DNA-binding domain superfamily/Winged helix DNA-binding domain"/>
    <property type="match status" value="4"/>
</dbReference>
<evidence type="ECO:0000259" key="9">
    <source>
        <dbReference type="Pfam" id="PF05645"/>
    </source>
</evidence>
<dbReference type="InParanoid" id="A0A6P7JU51"/>
<reference evidence="13" key="1">
    <citation type="submission" date="2025-08" db="UniProtKB">
        <authorList>
            <consortium name="RefSeq"/>
        </authorList>
    </citation>
    <scope>IDENTIFICATION</scope>
</reference>
<dbReference type="FunFam" id="1.10.10.10:FF:000218">
    <property type="entry name" value="DNA-directed RNA polymerase III subunit RPC3"/>
    <property type="match status" value="1"/>
</dbReference>
<dbReference type="Pfam" id="PF22536">
    <property type="entry name" value="WHD_POLR3C"/>
    <property type="match status" value="1"/>
</dbReference>
<evidence type="ECO:0000259" key="11">
    <source>
        <dbReference type="Pfam" id="PF22536"/>
    </source>
</evidence>
<dbReference type="InterPro" id="IPR055207">
    <property type="entry name" value="POLR3C_WHD"/>
</dbReference>
<evidence type="ECO:0000259" key="10">
    <source>
        <dbReference type="Pfam" id="PF08221"/>
    </source>
</evidence>
<feature type="domain" description="RNA polymerase III Rpc82 C -terminal" evidence="9">
    <location>
        <begin position="150"/>
        <end position="357"/>
    </location>
</feature>
<dbReference type="FunFam" id="1.10.10.10:FF:000199">
    <property type="entry name" value="DNA-directed RNA polymerase III subunit RPC3"/>
    <property type="match status" value="1"/>
</dbReference>
<dbReference type="FunCoup" id="A0A6P7JU51">
    <property type="interactions" value="2102"/>
</dbReference>
<comment type="similarity">
    <text evidence="2 7">Belongs to the eukaryotic RPC3/POLR3C RNA polymerase subunit family.</text>
</comment>
<dbReference type="GO" id="GO:0005666">
    <property type="term" value="C:RNA polymerase III complex"/>
    <property type="evidence" value="ECO:0007669"/>
    <property type="project" value="UniProtKB-UniRule"/>
</dbReference>
<feature type="domain" description="RNA polymerase III subunit RPC82-related helix-turn-helix" evidence="10">
    <location>
        <begin position="8"/>
        <end position="66"/>
    </location>
</feature>
<feature type="domain" description="DNA-directed RNA polymerase III subunit RPC3 winged-helix" evidence="11">
    <location>
        <begin position="362"/>
        <end position="438"/>
    </location>
</feature>
<gene>
    <name evidence="13" type="primary">polr3c</name>
</gene>
<dbReference type="InterPro" id="IPR008806">
    <property type="entry name" value="RNA_pol_III_Rpc82_C"/>
</dbReference>
<evidence type="ECO:0000256" key="2">
    <source>
        <dbReference type="ARBA" id="ARBA00007206"/>
    </source>
</evidence>
<dbReference type="PANTHER" id="PTHR12949:SF0">
    <property type="entry name" value="DNA-DIRECTED RNA POLYMERASE III SUBUNIT RPC3"/>
    <property type="match status" value="1"/>
</dbReference>
<dbReference type="OrthoDB" id="272392at2759"/>
<dbReference type="CTD" id="10623"/>
<comment type="function">
    <text evidence="7">DNA-dependent RNA polymerase catalyzes the transcription of DNA into RNA using the four ribonucleoside triphosphates as substrates. Specific core component of RNA polymerase III which synthesizes small RNAs, such as 5S rRNA and tRNAs.</text>
</comment>
<dbReference type="InterPro" id="IPR039748">
    <property type="entry name" value="RPC3"/>
</dbReference>
<comment type="subcellular location">
    <subcellularLocation>
        <location evidence="1 7">Nucleus</location>
    </subcellularLocation>
</comment>
<dbReference type="Pfam" id="PF05645">
    <property type="entry name" value="RNA_pol_Rpc82"/>
    <property type="match status" value="1"/>
</dbReference>